<reference evidence="2" key="1">
    <citation type="submission" date="2020-03" db="EMBL/GenBank/DDBJ databases">
        <authorList>
            <person name="Weist P."/>
        </authorList>
    </citation>
    <scope>NUCLEOTIDE SEQUENCE</scope>
</reference>
<feature type="compositionally biased region" description="Basic and acidic residues" evidence="1">
    <location>
        <begin position="29"/>
        <end position="72"/>
    </location>
</feature>
<organism evidence="2 3">
    <name type="scientific">Pleuronectes platessa</name>
    <name type="common">European plaice</name>
    <dbReference type="NCBI Taxonomy" id="8262"/>
    <lineage>
        <taxon>Eukaryota</taxon>
        <taxon>Metazoa</taxon>
        <taxon>Chordata</taxon>
        <taxon>Craniata</taxon>
        <taxon>Vertebrata</taxon>
        <taxon>Euteleostomi</taxon>
        <taxon>Actinopterygii</taxon>
        <taxon>Neopterygii</taxon>
        <taxon>Teleostei</taxon>
        <taxon>Neoteleostei</taxon>
        <taxon>Acanthomorphata</taxon>
        <taxon>Carangaria</taxon>
        <taxon>Pleuronectiformes</taxon>
        <taxon>Pleuronectoidei</taxon>
        <taxon>Pleuronectidae</taxon>
        <taxon>Pleuronectes</taxon>
    </lineage>
</organism>
<dbReference type="Proteomes" id="UP001153269">
    <property type="component" value="Unassembled WGS sequence"/>
</dbReference>
<dbReference type="AlphaFoldDB" id="A0A9N7TXF1"/>
<keyword evidence="3" id="KW-1185">Reference proteome</keyword>
<sequence length="164" mass="18640">MNDNEPSRTKGSTETYRHGEGRSNWTQVEHMRTGADDHKGGKQDNDRKGTKEEEEGEREKLELRVKEGRDPDAASTGDMQNTMEVIDLHSLVDDAQTQMNMISWMIAVPRRCSCHLFHYHLSRGSVMGSIHQATNLPFKMAGTHWHLSGLSPFLCSDLETEKKE</sequence>
<feature type="region of interest" description="Disordered" evidence="1">
    <location>
        <begin position="1"/>
        <end position="77"/>
    </location>
</feature>
<proteinExistence type="predicted"/>
<comment type="caution">
    <text evidence="2">The sequence shown here is derived from an EMBL/GenBank/DDBJ whole genome shotgun (WGS) entry which is preliminary data.</text>
</comment>
<dbReference type="EMBL" id="CADEAL010000491">
    <property type="protein sequence ID" value="CAB1420906.1"/>
    <property type="molecule type" value="Genomic_DNA"/>
</dbReference>
<name>A0A9N7TXF1_PLEPL</name>
<evidence type="ECO:0000313" key="3">
    <source>
        <dbReference type="Proteomes" id="UP001153269"/>
    </source>
</evidence>
<evidence type="ECO:0000313" key="2">
    <source>
        <dbReference type="EMBL" id="CAB1420906.1"/>
    </source>
</evidence>
<protein>
    <submittedName>
        <fullName evidence="2">Uncharacterized protein</fullName>
    </submittedName>
</protein>
<accession>A0A9N7TXF1</accession>
<evidence type="ECO:0000256" key="1">
    <source>
        <dbReference type="SAM" id="MobiDB-lite"/>
    </source>
</evidence>
<gene>
    <name evidence="2" type="ORF">PLEPLA_LOCUS8783</name>
</gene>